<name>A0ABX1RPC9_9PSEU</name>
<keyword evidence="3 5" id="KW-0378">Hydrolase</keyword>
<evidence type="ECO:0000256" key="5">
    <source>
        <dbReference type="PIRNR" id="PIRNR026534"/>
    </source>
</evidence>
<dbReference type="Gene3D" id="2.115.10.20">
    <property type="entry name" value="Glycosyl hydrolase domain, family 43"/>
    <property type="match status" value="1"/>
</dbReference>
<dbReference type="Pfam" id="PF04616">
    <property type="entry name" value="Glyco_hydro_43"/>
    <property type="match status" value="1"/>
</dbReference>
<dbReference type="PANTHER" id="PTHR43301:SF3">
    <property type="entry name" value="ARABINAN ENDO-1,5-ALPHA-L-ARABINOSIDASE A-RELATED"/>
    <property type="match status" value="1"/>
</dbReference>
<evidence type="ECO:0000313" key="6">
    <source>
        <dbReference type="EMBL" id="NMH80945.1"/>
    </source>
</evidence>
<dbReference type="InterPro" id="IPR006710">
    <property type="entry name" value="Glyco_hydro_43"/>
</dbReference>
<keyword evidence="7" id="KW-1185">Reference proteome</keyword>
<comment type="caution">
    <text evidence="6">The sequence shown here is derived from an EMBL/GenBank/DDBJ whole genome shotgun (WGS) entry which is preliminary data.</text>
</comment>
<evidence type="ECO:0000256" key="2">
    <source>
        <dbReference type="ARBA" id="ARBA00009865"/>
    </source>
</evidence>
<organism evidence="6 7">
    <name type="scientific">Pseudonocardia xinjiangensis</name>
    <dbReference type="NCBI Taxonomy" id="75289"/>
    <lineage>
        <taxon>Bacteria</taxon>
        <taxon>Bacillati</taxon>
        <taxon>Actinomycetota</taxon>
        <taxon>Actinomycetes</taxon>
        <taxon>Pseudonocardiales</taxon>
        <taxon>Pseudonocardiaceae</taxon>
        <taxon>Pseudonocardia</taxon>
    </lineage>
</organism>
<protein>
    <submittedName>
        <fullName evidence="6">Arabinan endo-1,5-alpha-L-arabinosidase</fullName>
    </submittedName>
</protein>
<comment type="pathway">
    <text evidence="1 5">Glycan metabolism; L-arabinan degradation.</text>
</comment>
<sequence length="324" mass="34941">MVPLPAMAAAAQDPGAGDTTSQLTGDLAAHDPSLVAGGPGENWYVFSTGDPAVRGGTLQIRTSANGRDWVFAGTIWDAIPAWLTEAVPGVNNLWAPEVYRKRGIYYLYYVASTFGSNRSVIALATNTTLDPANPNYRWVDRGPVVRSVPEDDFNAIDPGIVEDDWGTPWMAFGSYWSGIRMVPLQWPSGLPVPATGEPLRLADRQEPPNAIEAPYVVRHGGWYYLFVSFDTCCRGVESNYRVVVGRSRQVTGPYVDRDGRRLLEGGGTPVVSTVGDRVGPGGQSASGGILAFHYYDAADGGRPRLALQGIYWTADGWPTLSATD</sequence>
<evidence type="ECO:0000256" key="3">
    <source>
        <dbReference type="ARBA" id="ARBA00022801"/>
    </source>
</evidence>
<keyword evidence="4 5" id="KW-0326">Glycosidase</keyword>
<evidence type="ECO:0000256" key="1">
    <source>
        <dbReference type="ARBA" id="ARBA00004834"/>
    </source>
</evidence>
<evidence type="ECO:0000256" key="4">
    <source>
        <dbReference type="ARBA" id="ARBA00023295"/>
    </source>
</evidence>
<dbReference type="EMBL" id="JAAXKY010000122">
    <property type="protein sequence ID" value="NMH80945.1"/>
    <property type="molecule type" value="Genomic_DNA"/>
</dbReference>
<dbReference type="InterPro" id="IPR023296">
    <property type="entry name" value="Glyco_hydro_beta-prop_sf"/>
</dbReference>
<accession>A0ABX1RPC9</accession>
<proteinExistence type="inferred from homology"/>
<reference evidence="6 7" key="1">
    <citation type="submission" date="2020-04" db="EMBL/GenBank/DDBJ databases">
        <authorList>
            <person name="Klaysubun C."/>
            <person name="Duangmal K."/>
            <person name="Lipun K."/>
        </authorList>
    </citation>
    <scope>NUCLEOTIDE SEQUENCE [LARGE SCALE GENOMIC DNA]</scope>
    <source>
        <strain evidence="6 7">JCM 11839</strain>
    </source>
</reference>
<dbReference type="Proteomes" id="UP001296706">
    <property type="component" value="Unassembled WGS sequence"/>
</dbReference>
<dbReference type="CDD" id="cd08998">
    <property type="entry name" value="GH43_Arb43a-like"/>
    <property type="match status" value="1"/>
</dbReference>
<dbReference type="InterPro" id="IPR016840">
    <property type="entry name" value="Glyco_hydro_43_endo_a_Ara-ase"/>
</dbReference>
<gene>
    <name evidence="6" type="ORF">HF577_28120</name>
</gene>
<dbReference type="InterPro" id="IPR050727">
    <property type="entry name" value="GH43_arabinanases"/>
</dbReference>
<evidence type="ECO:0000313" key="7">
    <source>
        <dbReference type="Proteomes" id="UP001296706"/>
    </source>
</evidence>
<comment type="similarity">
    <text evidence="2 5">Belongs to the glycosyl hydrolase 43 family.</text>
</comment>
<dbReference type="PIRSF" id="PIRSF026534">
    <property type="entry name" value="Endo_alpha-L-arabinosidase"/>
    <property type="match status" value="1"/>
</dbReference>
<dbReference type="SUPFAM" id="SSF75005">
    <property type="entry name" value="Arabinanase/levansucrase/invertase"/>
    <property type="match status" value="1"/>
</dbReference>
<dbReference type="PANTHER" id="PTHR43301">
    <property type="entry name" value="ARABINAN ENDO-1,5-ALPHA-L-ARABINOSIDASE"/>
    <property type="match status" value="1"/>
</dbReference>